<organism evidence="2 3">
    <name type="scientific">Camelina sativa</name>
    <name type="common">False flax</name>
    <name type="synonym">Myagrum sativum</name>
    <dbReference type="NCBI Taxonomy" id="90675"/>
    <lineage>
        <taxon>Eukaryota</taxon>
        <taxon>Viridiplantae</taxon>
        <taxon>Streptophyta</taxon>
        <taxon>Embryophyta</taxon>
        <taxon>Tracheophyta</taxon>
        <taxon>Spermatophyta</taxon>
        <taxon>Magnoliopsida</taxon>
        <taxon>eudicotyledons</taxon>
        <taxon>Gunneridae</taxon>
        <taxon>Pentapetalae</taxon>
        <taxon>rosids</taxon>
        <taxon>malvids</taxon>
        <taxon>Brassicales</taxon>
        <taxon>Brassicaceae</taxon>
        <taxon>Camelineae</taxon>
        <taxon>Camelina</taxon>
    </lineage>
</organism>
<evidence type="ECO:0000313" key="3">
    <source>
        <dbReference type="RefSeq" id="XP_019100793.1"/>
    </source>
</evidence>
<dbReference type="Proteomes" id="UP000694864">
    <property type="component" value="Chromosome 5"/>
</dbReference>
<gene>
    <name evidence="3" type="primary">LOC104789058</name>
</gene>
<dbReference type="Pfam" id="PF07014">
    <property type="entry name" value="Hs1pro-1_C"/>
    <property type="match status" value="1"/>
</dbReference>
<dbReference type="Gene3D" id="1.20.58.480">
    <property type="match status" value="1"/>
</dbReference>
<proteinExistence type="predicted"/>
<feature type="domain" description="Hs1pro-1 C-terminal" evidence="1">
    <location>
        <begin position="7"/>
        <end position="224"/>
    </location>
</feature>
<reference evidence="3" key="2">
    <citation type="submission" date="2025-08" db="UniProtKB">
        <authorList>
            <consortium name="RefSeq"/>
        </authorList>
    </citation>
    <scope>IDENTIFICATION</scope>
    <source>
        <tissue evidence="3">Leaf</tissue>
    </source>
</reference>
<accession>A0ABM1RP55</accession>
<name>A0ABM1RP55_CAMSA</name>
<evidence type="ECO:0000259" key="1">
    <source>
        <dbReference type="Pfam" id="PF07014"/>
    </source>
</evidence>
<dbReference type="PANTHER" id="PTHR34795:SF1">
    <property type="entry name" value="NEMATODE RESISTANCE PROTEIN-LIKE HSPRO1"/>
    <property type="match status" value="1"/>
</dbReference>
<dbReference type="InterPro" id="IPR009743">
    <property type="entry name" value="Hs1pro-1_C"/>
</dbReference>
<reference evidence="2" key="1">
    <citation type="journal article" date="2014" name="Nat. Commun.">
        <title>The emerging biofuel crop Camelina sativa retains a highly undifferentiated hexaploid genome structure.</title>
        <authorList>
            <person name="Kagale S."/>
            <person name="Koh C."/>
            <person name="Nixon J."/>
            <person name="Bollina V."/>
            <person name="Clarke W.E."/>
            <person name="Tuteja R."/>
            <person name="Spillane C."/>
            <person name="Robinson S.J."/>
            <person name="Links M.G."/>
            <person name="Clarke C."/>
            <person name="Higgins E.E."/>
            <person name="Huebert T."/>
            <person name="Sharpe A.G."/>
            <person name="Parkin I.A."/>
        </authorList>
    </citation>
    <scope>NUCLEOTIDE SEQUENCE [LARGE SCALE GENOMIC DNA]</scope>
    <source>
        <strain evidence="2">cv. DH55</strain>
    </source>
</reference>
<dbReference type="InterPro" id="IPR037217">
    <property type="entry name" value="Trp/Indoleamine_2_3_dOase-like"/>
</dbReference>
<sequence>MGYFSNTKELQENQMLYTIHQILESWIYVSVNLLYRIESRIEDGNFEKASSDVYLLERSWKLLAEIEDLHILMDPEDFLKVKKQLKIKSTSQNDAFCFWSKGLVEMAKMSKELRQKVPAVLEVEVDPTGGPRLQEAAMKLYSRKTEYEKIHLLQGMQAVESAAKRFFFGYQKLVATMMGSAEANANRTVASHESCDSLTQVFMEPPYYPSLDAAKTFLGEFWSQLGCNGRH</sequence>
<dbReference type="PANTHER" id="PTHR34795">
    <property type="entry name" value="NEMATODE RESISTANCE PROTEIN-LIKE HSPRO1"/>
    <property type="match status" value="1"/>
</dbReference>
<evidence type="ECO:0000313" key="2">
    <source>
        <dbReference type="Proteomes" id="UP000694864"/>
    </source>
</evidence>
<keyword evidence="2" id="KW-1185">Reference proteome</keyword>
<dbReference type="InterPro" id="IPR038759">
    <property type="entry name" value="HSPRO1/HSPRO2"/>
</dbReference>
<protein>
    <submittedName>
        <fullName evidence="3">Nematode resistance protein-like HSPRO1</fullName>
    </submittedName>
</protein>
<dbReference type="SUPFAM" id="SSF140959">
    <property type="entry name" value="Indolic compounds 2,3-dioxygenase-like"/>
    <property type="match status" value="1"/>
</dbReference>
<dbReference type="RefSeq" id="XP_019100793.1">
    <property type="nucleotide sequence ID" value="XM_019245248.1"/>
</dbReference>
<dbReference type="GeneID" id="104789058"/>